<proteinExistence type="predicted"/>
<name>A0A286GEP0_9PROT</name>
<dbReference type="Proteomes" id="UP000219621">
    <property type="component" value="Unassembled WGS sequence"/>
</dbReference>
<dbReference type="Pfam" id="PF00494">
    <property type="entry name" value="SQS_PSY"/>
    <property type="match status" value="1"/>
</dbReference>
<protein>
    <submittedName>
        <fullName evidence="1">Phytoene synthase</fullName>
    </submittedName>
</protein>
<accession>A0A286GEP0</accession>
<dbReference type="RefSeq" id="WP_097278692.1">
    <property type="nucleotide sequence ID" value="NZ_OCNJ01000003.1"/>
</dbReference>
<keyword evidence="2" id="KW-1185">Reference proteome</keyword>
<dbReference type="SUPFAM" id="SSF48576">
    <property type="entry name" value="Terpenoid synthases"/>
    <property type="match status" value="1"/>
</dbReference>
<dbReference type="OrthoDB" id="9807580at2"/>
<dbReference type="PANTHER" id="PTHR31480">
    <property type="entry name" value="BIFUNCTIONAL LYCOPENE CYCLASE/PHYTOENE SYNTHASE"/>
    <property type="match status" value="1"/>
</dbReference>
<dbReference type="AlphaFoldDB" id="A0A286GEP0"/>
<organism evidence="1 2">
    <name type="scientific">Caenispirillum bisanense</name>
    <dbReference type="NCBI Taxonomy" id="414052"/>
    <lineage>
        <taxon>Bacteria</taxon>
        <taxon>Pseudomonadati</taxon>
        <taxon>Pseudomonadota</taxon>
        <taxon>Alphaproteobacteria</taxon>
        <taxon>Rhodospirillales</taxon>
        <taxon>Novispirillaceae</taxon>
        <taxon>Caenispirillum</taxon>
    </lineage>
</organism>
<evidence type="ECO:0000313" key="1">
    <source>
        <dbReference type="EMBL" id="SOD93995.1"/>
    </source>
</evidence>
<dbReference type="EMBL" id="OCNJ01000003">
    <property type="protein sequence ID" value="SOD93995.1"/>
    <property type="molecule type" value="Genomic_DNA"/>
</dbReference>
<sequence>MSQPPATPPLRPRAPVDWGLRLLPRGRRAALTALTAYCRELQAVADGPVPLAEKRGRLAAWRRELDALYAGLPATGLSLALLDPIRRYDLPRDELEEIVKGMEMDAAGIMLAPLLCDLRLYCRRVAGAVAILGLGILGDRSRPAGCFGLVLGEAMQMTVILRDLADDAALGRLYLPRETLAEAGIVAASPAEVLGHDALPWVCDSLAALAASRFEEARLMLPELRPTAAQGAGVMLEAHRRLLDRLTARGWRDLDQRPALGRLELIGLSLRHRVFGAA</sequence>
<dbReference type="Gene3D" id="1.10.600.10">
    <property type="entry name" value="Farnesyl Diphosphate Synthase"/>
    <property type="match status" value="1"/>
</dbReference>
<reference evidence="1 2" key="1">
    <citation type="submission" date="2017-09" db="EMBL/GenBank/DDBJ databases">
        <authorList>
            <person name="Ehlers B."/>
            <person name="Leendertz F.H."/>
        </authorList>
    </citation>
    <scope>NUCLEOTIDE SEQUENCE [LARGE SCALE GENOMIC DNA]</scope>
    <source>
        <strain evidence="1 2">USBA 140</strain>
    </source>
</reference>
<evidence type="ECO:0000313" key="2">
    <source>
        <dbReference type="Proteomes" id="UP000219621"/>
    </source>
</evidence>
<dbReference type="InterPro" id="IPR002060">
    <property type="entry name" value="Squ/phyt_synthse"/>
</dbReference>
<dbReference type="GO" id="GO:0016765">
    <property type="term" value="F:transferase activity, transferring alkyl or aryl (other than methyl) groups"/>
    <property type="evidence" value="ECO:0007669"/>
    <property type="project" value="UniProtKB-ARBA"/>
</dbReference>
<dbReference type="InterPro" id="IPR008949">
    <property type="entry name" value="Isoprenoid_synthase_dom_sf"/>
</dbReference>
<gene>
    <name evidence="1" type="ORF">SAMN05421508_103302</name>
</gene>